<organism evidence="1 2">
    <name type="scientific">Trichonephila clavata</name>
    <name type="common">Joro spider</name>
    <name type="synonym">Nephila clavata</name>
    <dbReference type="NCBI Taxonomy" id="2740835"/>
    <lineage>
        <taxon>Eukaryota</taxon>
        <taxon>Metazoa</taxon>
        <taxon>Ecdysozoa</taxon>
        <taxon>Arthropoda</taxon>
        <taxon>Chelicerata</taxon>
        <taxon>Arachnida</taxon>
        <taxon>Araneae</taxon>
        <taxon>Araneomorphae</taxon>
        <taxon>Entelegynae</taxon>
        <taxon>Araneoidea</taxon>
        <taxon>Nephilidae</taxon>
        <taxon>Trichonephila</taxon>
    </lineage>
</organism>
<proteinExistence type="predicted"/>
<comment type="caution">
    <text evidence="1">The sequence shown here is derived from an EMBL/GenBank/DDBJ whole genome shotgun (WGS) entry which is preliminary data.</text>
</comment>
<evidence type="ECO:0000313" key="2">
    <source>
        <dbReference type="Proteomes" id="UP000887116"/>
    </source>
</evidence>
<name>A0A8X6LUW8_TRICU</name>
<evidence type="ECO:0000313" key="1">
    <source>
        <dbReference type="EMBL" id="GFR20874.1"/>
    </source>
</evidence>
<dbReference type="AlphaFoldDB" id="A0A8X6LUW8"/>
<dbReference type="Proteomes" id="UP000887116">
    <property type="component" value="Unassembled WGS sequence"/>
</dbReference>
<accession>A0A8X6LUW8</accession>
<protein>
    <submittedName>
        <fullName evidence="1">Uncharacterized protein</fullName>
    </submittedName>
</protein>
<keyword evidence="2" id="KW-1185">Reference proteome</keyword>
<dbReference type="EMBL" id="BMAO01018088">
    <property type="protein sequence ID" value="GFR20874.1"/>
    <property type="molecule type" value="Genomic_DNA"/>
</dbReference>
<sequence>MKHKEREKKKKRKAFPSNSSLFYVIVADNQDQPANDGWLWLPLTLSGPKRLGDNLTSRLLYDFFPRGDLQKACSIYLEITLQFTRGPNNPPTCLQAKRGVSIRPCNGLGETMA</sequence>
<gene>
    <name evidence="1" type="ORF">TNCT_149221</name>
</gene>
<reference evidence="1" key="1">
    <citation type="submission" date="2020-07" db="EMBL/GenBank/DDBJ databases">
        <title>Multicomponent nature underlies the extraordinary mechanical properties of spider dragline silk.</title>
        <authorList>
            <person name="Kono N."/>
            <person name="Nakamura H."/>
            <person name="Mori M."/>
            <person name="Yoshida Y."/>
            <person name="Ohtoshi R."/>
            <person name="Malay A.D."/>
            <person name="Moran D.A.P."/>
            <person name="Tomita M."/>
            <person name="Numata K."/>
            <person name="Arakawa K."/>
        </authorList>
    </citation>
    <scope>NUCLEOTIDE SEQUENCE</scope>
</reference>